<comment type="caution">
    <text evidence="1">The sequence shown here is derived from an EMBL/GenBank/DDBJ whole genome shotgun (WGS) entry which is preliminary data.</text>
</comment>
<gene>
    <name evidence="1" type="ORF">S01H4_64355</name>
</gene>
<name>X1CPH7_9ZZZZ</name>
<sequence>AQGFVPTHRIDEIRKRVHRAVLRGARRYLIEQGHPQPAESIAATTFEKLHNDAFEGDPNAPAVELAVRAAELCGMRQGSDGDILGFKVSCDARLFAHEYPGMTVLTAGAGRLNLAHSDEEQIDLEE</sequence>
<dbReference type="Gene3D" id="3.30.70.360">
    <property type="match status" value="1"/>
</dbReference>
<evidence type="ECO:0000313" key="1">
    <source>
        <dbReference type="EMBL" id="GAH09697.1"/>
    </source>
</evidence>
<accession>X1CPH7</accession>
<dbReference type="Gene3D" id="3.40.630.10">
    <property type="entry name" value="Zn peptidases"/>
    <property type="match status" value="1"/>
</dbReference>
<protein>
    <recommendedName>
        <fullName evidence="2">Peptidase M20 dimerisation domain-containing protein</fullName>
    </recommendedName>
</protein>
<dbReference type="EMBL" id="BART01038999">
    <property type="protein sequence ID" value="GAH09697.1"/>
    <property type="molecule type" value="Genomic_DNA"/>
</dbReference>
<reference evidence="1" key="1">
    <citation type="journal article" date="2014" name="Front. Microbiol.">
        <title>High frequency of phylogenetically diverse reductive dehalogenase-homologous genes in deep subseafloor sedimentary metagenomes.</title>
        <authorList>
            <person name="Kawai M."/>
            <person name="Futagami T."/>
            <person name="Toyoda A."/>
            <person name="Takaki Y."/>
            <person name="Nishi S."/>
            <person name="Hori S."/>
            <person name="Arai W."/>
            <person name="Tsubouchi T."/>
            <person name="Morono Y."/>
            <person name="Uchiyama I."/>
            <person name="Ito T."/>
            <person name="Fujiyama A."/>
            <person name="Inagaki F."/>
            <person name="Takami H."/>
        </authorList>
    </citation>
    <scope>NUCLEOTIDE SEQUENCE</scope>
    <source>
        <strain evidence="1">Expedition CK06-06</strain>
    </source>
</reference>
<organism evidence="1">
    <name type="scientific">marine sediment metagenome</name>
    <dbReference type="NCBI Taxonomy" id="412755"/>
    <lineage>
        <taxon>unclassified sequences</taxon>
        <taxon>metagenomes</taxon>
        <taxon>ecological metagenomes</taxon>
    </lineage>
</organism>
<feature type="non-terminal residue" evidence="1">
    <location>
        <position position="126"/>
    </location>
</feature>
<evidence type="ECO:0008006" key="2">
    <source>
        <dbReference type="Google" id="ProtNLM"/>
    </source>
</evidence>
<feature type="non-terminal residue" evidence="1">
    <location>
        <position position="1"/>
    </location>
</feature>
<dbReference type="AlphaFoldDB" id="X1CPH7"/>
<proteinExistence type="predicted"/>